<proteinExistence type="inferred from homology"/>
<keyword evidence="5" id="KW-0812">Transmembrane</keyword>
<sequence length="193" mass="20835">MGRMSMVAPAVAVAVAVALLLAALAGGDFASDRAECVDQLTALLPCLAFVESQARMPTPDCCTNAKGVVGRSFKCLCLLVKDRNEPDLGFKINVTRAVTLPAACNVPANISDCPKLLKLQPGSPMAREFNQLQEQIVQNFQAKTKPNNIMDARNNITSSNPSGSSMSKRRFICDIDVVLQLGFLFIMFLLWGN</sequence>
<evidence type="ECO:0000256" key="4">
    <source>
        <dbReference type="ARBA" id="ARBA00023180"/>
    </source>
</evidence>
<evidence type="ECO:0000256" key="6">
    <source>
        <dbReference type="SAM" id="SignalP"/>
    </source>
</evidence>
<comment type="caution">
    <text evidence="8">The sequence shown here is derived from an EMBL/GenBank/DDBJ whole genome shotgun (WGS) entry which is preliminary data.</text>
</comment>
<protein>
    <recommendedName>
        <fullName evidence="7">Bifunctional inhibitor/plant lipid transfer protein/seed storage helical domain-containing protein</fullName>
    </recommendedName>
</protein>
<dbReference type="SMART" id="SM00499">
    <property type="entry name" value="AAI"/>
    <property type="match status" value="1"/>
</dbReference>
<evidence type="ECO:0000256" key="2">
    <source>
        <dbReference type="ARBA" id="ARBA00022729"/>
    </source>
</evidence>
<evidence type="ECO:0000256" key="3">
    <source>
        <dbReference type="ARBA" id="ARBA00023157"/>
    </source>
</evidence>
<keyword evidence="3" id="KW-1015">Disulfide bond</keyword>
<feature type="chain" id="PRO_5044819182" description="Bifunctional inhibitor/plant lipid transfer protein/seed storage helical domain-containing protein" evidence="6">
    <location>
        <begin position="28"/>
        <end position="193"/>
    </location>
</feature>
<dbReference type="AlphaFoldDB" id="A0ABD0VGC8"/>
<evidence type="ECO:0000256" key="1">
    <source>
        <dbReference type="ARBA" id="ARBA00009748"/>
    </source>
</evidence>
<dbReference type="CDD" id="cd00010">
    <property type="entry name" value="AAI_LTSS"/>
    <property type="match status" value="1"/>
</dbReference>
<evidence type="ECO:0000313" key="8">
    <source>
        <dbReference type="EMBL" id="KAL0921657.1"/>
    </source>
</evidence>
<accession>A0ABD0VGC8</accession>
<reference evidence="8 9" key="1">
    <citation type="journal article" date="2024" name="Plant Biotechnol. J.">
        <title>Dendrobium thyrsiflorum genome and its molecular insights into genes involved in important horticultural traits.</title>
        <authorList>
            <person name="Chen B."/>
            <person name="Wang J.Y."/>
            <person name="Zheng P.J."/>
            <person name="Li K.L."/>
            <person name="Liang Y.M."/>
            <person name="Chen X.F."/>
            <person name="Zhang C."/>
            <person name="Zhao X."/>
            <person name="He X."/>
            <person name="Zhang G.Q."/>
            <person name="Liu Z.J."/>
            <person name="Xu Q."/>
        </authorList>
    </citation>
    <scope>NUCLEOTIDE SEQUENCE [LARGE SCALE GENOMIC DNA]</scope>
    <source>
        <strain evidence="8">GZMU011</strain>
    </source>
</reference>
<gene>
    <name evidence="8" type="ORF">M5K25_008752</name>
</gene>
<dbReference type="Gene3D" id="1.10.110.10">
    <property type="entry name" value="Plant lipid-transfer and hydrophobic proteins"/>
    <property type="match status" value="1"/>
</dbReference>
<feature type="domain" description="Bifunctional inhibitor/plant lipid transfer protein/seed storage helical" evidence="7">
    <location>
        <begin position="36"/>
        <end position="113"/>
    </location>
</feature>
<feature type="transmembrane region" description="Helical" evidence="5">
    <location>
        <begin position="175"/>
        <end position="192"/>
    </location>
</feature>
<keyword evidence="5" id="KW-0472">Membrane</keyword>
<keyword evidence="9" id="KW-1185">Reference proteome</keyword>
<dbReference type="PANTHER" id="PTHR33044">
    <property type="entry name" value="BIFUNCTIONAL INHIBITOR/LIPID-TRANSFER PROTEIN/SEED STORAGE 2S ALBUMIN SUPERFAMILY PROTEIN-RELATED"/>
    <property type="match status" value="1"/>
</dbReference>
<keyword evidence="2 6" id="KW-0732">Signal</keyword>
<evidence type="ECO:0000256" key="5">
    <source>
        <dbReference type="SAM" id="Phobius"/>
    </source>
</evidence>
<evidence type="ECO:0000259" key="7">
    <source>
        <dbReference type="SMART" id="SM00499"/>
    </source>
</evidence>
<organism evidence="8 9">
    <name type="scientific">Dendrobium thyrsiflorum</name>
    <name type="common">Pinecone-like raceme dendrobium</name>
    <name type="synonym">Orchid</name>
    <dbReference type="NCBI Taxonomy" id="117978"/>
    <lineage>
        <taxon>Eukaryota</taxon>
        <taxon>Viridiplantae</taxon>
        <taxon>Streptophyta</taxon>
        <taxon>Embryophyta</taxon>
        <taxon>Tracheophyta</taxon>
        <taxon>Spermatophyta</taxon>
        <taxon>Magnoliopsida</taxon>
        <taxon>Liliopsida</taxon>
        <taxon>Asparagales</taxon>
        <taxon>Orchidaceae</taxon>
        <taxon>Epidendroideae</taxon>
        <taxon>Malaxideae</taxon>
        <taxon>Dendrobiinae</taxon>
        <taxon>Dendrobium</taxon>
    </lineage>
</organism>
<dbReference type="SUPFAM" id="SSF47699">
    <property type="entry name" value="Bifunctional inhibitor/lipid-transfer protein/seed storage 2S albumin"/>
    <property type="match status" value="1"/>
</dbReference>
<dbReference type="EMBL" id="JANQDX010000007">
    <property type="protein sequence ID" value="KAL0921657.1"/>
    <property type="molecule type" value="Genomic_DNA"/>
</dbReference>
<evidence type="ECO:0000313" key="9">
    <source>
        <dbReference type="Proteomes" id="UP001552299"/>
    </source>
</evidence>
<keyword evidence="5" id="KW-1133">Transmembrane helix</keyword>
<dbReference type="Proteomes" id="UP001552299">
    <property type="component" value="Unassembled WGS sequence"/>
</dbReference>
<keyword evidence="4" id="KW-0325">Glycoprotein</keyword>
<feature type="signal peptide" evidence="6">
    <location>
        <begin position="1"/>
        <end position="27"/>
    </location>
</feature>
<dbReference type="InterPro" id="IPR036312">
    <property type="entry name" value="Bifun_inhib/LTP/seed_sf"/>
</dbReference>
<comment type="similarity">
    <text evidence="1">Belongs to the plant LTP family.</text>
</comment>
<dbReference type="InterPro" id="IPR016140">
    <property type="entry name" value="Bifunc_inhib/LTP/seed_store"/>
</dbReference>
<dbReference type="Pfam" id="PF14368">
    <property type="entry name" value="LTP_2"/>
    <property type="match status" value="1"/>
</dbReference>
<name>A0ABD0VGC8_DENTH</name>
<dbReference type="InterPro" id="IPR043325">
    <property type="entry name" value="LTSS"/>
</dbReference>